<reference evidence="10" key="1">
    <citation type="submission" date="2020-06" db="EMBL/GenBank/DDBJ databases">
        <title>Novel chitinolytic bacterium.</title>
        <authorList>
            <person name="Ungkulpasvich U."/>
            <person name="Kosugi A."/>
            <person name="Uke A."/>
        </authorList>
    </citation>
    <scope>NUCLEOTIDE SEQUENCE</scope>
    <source>
        <strain evidence="10">UUS1-1</strain>
    </source>
</reference>
<keyword evidence="6" id="KW-0564">Palmitate</keyword>
<dbReference type="InterPro" id="IPR038501">
    <property type="entry name" value="Spore_GerAC_C_sf"/>
</dbReference>
<comment type="caution">
    <text evidence="10">The sequence shown here is derived from an EMBL/GenBank/DDBJ whole genome shotgun (WGS) entry which is preliminary data.</text>
</comment>
<dbReference type="NCBIfam" id="TIGR02887">
    <property type="entry name" value="spore_ger_x_C"/>
    <property type="match status" value="1"/>
</dbReference>
<dbReference type="PANTHER" id="PTHR35789:SF1">
    <property type="entry name" value="SPORE GERMINATION PROTEIN B3"/>
    <property type="match status" value="1"/>
</dbReference>
<evidence type="ECO:0000256" key="2">
    <source>
        <dbReference type="ARBA" id="ARBA00007886"/>
    </source>
</evidence>
<evidence type="ECO:0000256" key="6">
    <source>
        <dbReference type="ARBA" id="ARBA00023139"/>
    </source>
</evidence>
<evidence type="ECO:0000259" key="9">
    <source>
        <dbReference type="Pfam" id="PF25198"/>
    </source>
</evidence>
<evidence type="ECO:0000313" key="11">
    <source>
        <dbReference type="Proteomes" id="UP000657177"/>
    </source>
</evidence>
<dbReference type="InterPro" id="IPR057336">
    <property type="entry name" value="GerAC_N"/>
</dbReference>
<keyword evidence="4" id="KW-0732">Signal</keyword>
<evidence type="ECO:0000256" key="1">
    <source>
        <dbReference type="ARBA" id="ARBA00004635"/>
    </source>
</evidence>
<dbReference type="AlphaFoldDB" id="A0A8J6I1R3"/>
<dbReference type="EMBL" id="JAAKDE010000007">
    <property type="protein sequence ID" value="MBA2132682.1"/>
    <property type="molecule type" value="Genomic_DNA"/>
</dbReference>
<keyword evidence="11" id="KW-1185">Reference proteome</keyword>
<evidence type="ECO:0000256" key="7">
    <source>
        <dbReference type="ARBA" id="ARBA00023288"/>
    </source>
</evidence>
<evidence type="ECO:0000256" key="4">
    <source>
        <dbReference type="ARBA" id="ARBA00022729"/>
    </source>
</evidence>
<sequence>MRKSLIVFITVIGSLFLFSGCWDQKLVEQTGFTLQLGVELSPENKLLLTSCYPAIDAKEKNRDEIITAEAYLLREARNKREATASKVIDGGKIQQLLFSKELATLGIQEIMEILERDPLNPPLSYVVIVDGSPKELLEKAQTFPNKPRVSLYIHQLLVNNINSAYTPETKTYDFFIRYFAPGLDPITPLIRLDTDGIRVLGSALFAGDKLVGTIDTQQTAFLLAMMGQFKKTELFFAPVAPQQAESIKKGLSLTNVQSRRKIRVTIENDRPVVDLALAFTASLVEYRRDGLDQPPAQEQIEEGLARQIKKACLEIIRYTQEIGSDPIGIGDLVRAKYPDYWQQVDWRTAYREAVVNLSVKMDLLQYGAIH</sequence>
<gene>
    <name evidence="10" type="ORF">G5B42_03885</name>
</gene>
<proteinExistence type="inferred from homology"/>
<feature type="domain" description="Spore germination protein N-terminal" evidence="9">
    <location>
        <begin position="23"/>
        <end position="191"/>
    </location>
</feature>
<dbReference type="Pfam" id="PF05504">
    <property type="entry name" value="Spore_GerAC"/>
    <property type="match status" value="1"/>
</dbReference>
<dbReference type="GO" id="GO:0009847">
    <property type="term" value="P:spore germination"/>
    <property type="evidence" value="ECO:0007669"/>
    <property type="project" value="InterPro"/>
</dbReference>
<evidence type="ECO:0000259" key="8">
    <source>
        <dbReference type="Pfam" id="PF05504"/>
    </source>
</evidence>
<feature type="domain" description="Spore germination GerAC-like C-terminal" evidence="8">
    <location>
        <begin position="201"/>
        <end position="367"/>
    </location>
</feature>
<name>A0A8J6I1R3_9FIRM</name>
<protein>
    <submittedName>
        <fullName evidence="10">Ger(X)C family spore germination protein</fullName>
    </submittedName>
</protein>
<keyword evidence="5" id="KW-0472">Membrane</keyword>
<comment type="subcellular location">
    <subcellularLocation>
        <location evidence="1">Membrane</location>
        <topology evidence="1">Lipid-anchor</topology>
    </subcellularLocation>
</comment>
<dbReference type="Proteomes" id="UP000657177">
    <property type="component" value="Unassembled WGS sequence"/>
</dbReference>
<evidence type="ECO:0000313" key="10">
    <source>
        <dbReference type="EMBL" id="MBA2132682.1"/>
    </source>
</evidence>
<accession>A0A8J6I1R3</accession>
<dbReference type="PROSITE" id="PS51257">
    <property type="entry name" value="PROKAR_LIPOPROTEIN"/>
    <property type="match status" value="1"/>
</dbReference>
<dbReference type="Gene3D" id="3.30.300.210">
    <property type="entry name" value="Nutrient germinant receptor protein C, domain 3"/>
    <property type="match status" value="1"/>
</dbReference>
<comment type="similarity">
    <text evidence="2">Belongs to the GerABKC lipoprotein family.</text>
</comment>
<dbReference type="PANTHER" id="PTHR35789">
    <property type="entry name" value="SPORE GERMINATION PROTEIN B3"/>
    <property type="match status" value="1"/>
</dbReference>
<dbReference type="GO" id="GO:0016020">
    <property type="term" value="C:membrane"/>
    <property type="evidence" value="ECO:0007669"/>
    <property type="project" value="UniProtKB-SubCell"/>
</dbReference>
<dbReference type="Pfam" id="PF25198">
    <property type="entry name" value="Spore_GerAC_N"/>
    <property type="match status" value="1"/>
</dbReference>
<evidence type="ECO:0000256" key="3">
    <source>
        <dbReference type="ARBA" id="ARBA00022544"/>
    </source>
</evidence>
<organism evidence="10 11">
    <name type="scientific">Capillibacterium thermochitinicola</name>
    <dbReference type="NCBI Taxonomy" id="2699427"/>
    <lineage>
        <taxon>Bacteria</taxon>
        <taxon>Bacillati</taxon>
        <taxon>Bacillota</taxon>
        <taxon>Capillibacterium</taxon>
    </lineage>
</organism>
<keyword evidence="3" id="KW-0309">Germination</keyword>
<dbReference type="InterPro" id="IPR046953">
    <property type="entry name" value="Spore_GerAC-like_C"/>
</dbReference>
<evidence type="ECO:0000256" key="5">
    <source>
        <dbReference type="ARBA" id="ARBA00023136"/>
    </source>
</evidence>
<dbReference type="RefSeq" id="WP_181339139.1">
    <property type="nucleotide sequence ID" value="NZ_JAAKDE010000007.1"/>
</dbReference>
<keyword evidence="7" id="KW-0449">Lipoprotein</keyword>
<dbReference type="InterPro" id="IPR008844">
    <property type="entry name" value="Spore_GerAC-like"/>
</dbReference>